<dbReference type="RefSeq" id="XP_008713695.1">
    <property type="nucleotide sequence ID" value="XM_008715473.1"/>
</dbReference>
<organism evidence="10 11">
    <name type="scientific">Cyphellophora europaea (strain CBS 101466)</name>
    <name type="common">Phialophora europaea</name>
    <dbReference type="NCBI Taxonomy" id="1220924"/>
    <lineage>
        <taxon>Eukaryota</taxon>
        <taxon>Fungi</taxon>
        <taxon>Dikarya</taxon>
        <taxon>Ascomycota</taxon>
        <taxon>Pezizomycotina</taxon>
        <taxon>Eurotiomycetes</taxon>
        <taxon>Chaetothyriomycetidae</taxon>
        <taxon>Chaetothyriales</taxon>
        <taxon>Cyphellophoraceae</taxon>
        <taxon>Cyphellophora</taxon>
    </lineage>
</organism>
<dbReference type="InterPro" id="IPR015943">
    <property type="entry name" value="WD40/YVTN_repeat-like_dom_sf"/>
</dbReference>
<evidence type="ECO:0000259" key="9">
    <source>
        <dbReference type="PROSITE" id="PS50181"/>
    </source>
</evidence>
<sequence>MKRRLSETADPGHERRHSGHAGKRQRVGYRRALLELPEELLSRIFAFLDVRQLIALELVSHRLRYLSTDSELWKQQFYRQWIEPRARRIPIDLRPNPAKLVRWLEHGESLKHGAKVDWKRQFRLRNNWEKGEAHLQEVEVAHPLTPPVLAKVNKGQIFTADAASGLRVWSQTRKVKKLEAHVELHNVRPTSLAVDGSSTEAKIAIGFENGHCEIYQFKNSTLKAYFNYTVSPGSMLTSMALAMPYLVAMTSDRHIHLYQLTENDPNRSLSASTMAVLHADSPLHPATLSLRCTQKSVIATIAYAFNRINEGWCLGIQEIKLSREDGVMESRTASNIETPLDARYRGRKQWDISSRSAFSTPLTLPFSLNPDIKSPPTSLSYSHPFLLASLSDNTIMSYIVQSDEEKLEVSSGRRLFGHTSAITSAEVSNRGKAVSVSARGDEIRVWELEQMLTTVRGRASTQVKPRNGALSVAAALALRGNGLGLVLQEMKRELAMTRRWVSFDEEQVVVLGERDERQIMACYDFA</sequence>
<dbReference type="PANTHER" id="PTHR12874">
    <property type="entry name" value="F-BOX ONLY PROTEIN 48-RELATED"/>
    <property type="match status" value="1"/>
</dbReference>
<dbReference type="SUPFAM" id="SSF81383">
    <property type="entry name" value="F-box domain"/>
    <property type="match status" value="1"/>
</dbReference>
<dbReference type="Gene3D" id="1.20.1280.50">
    <property type="match status" value="1"/>
</dbReference>
<evidence type="ECO:0000256" key="6">
    <source>
        <dbReference type="ARBA" id="ARBA00032113"/>
    </source>
</evidence>
<feature type="region of interest" description="Disordered" evidence="8">
    <location>
        <begin position="1"/>
        <end position="23"/>
    </location>
</feature>
<evidence type="ECO:0000313" key="10">
    <source>
        <dbReference type="EMBL" id="ETN44253.1"/>
    </source>
</evidence>
<gene>
    <name evidence="10" type="ORF">HMPREF1541_10804</name>
</gene>
<accession>W2S869</accession>
<dbReference type="EMBL" id="KI635846">
    <property type="protein sequence ID" value="ETN44253.1"/>
    <property type="molecule type" value="Genomic_DNA"/>
</dbReference>
<feature type="domain" description="F-box" evidence="9">
    <location>
        <begin position="30"/>
        <end position="76"/>
    </location>
</feature>
<dbReference type="HOGENOM" id="CLU_024462_1_0_1"/>
<dbReference type="PROSITE" id="PS50082">
    <property type="entry name" value="WD_REPEATS_2"/>
    <property type="match status" value="1"/>
</dbReference>
<dbReference type="GO" id="GO:0005737">
    <property type="term" value="C:cytoplasm"/>
    <property type="evidence" value="ECO:0007669"/>
    <property type="project" value="TreeGrafter"/>
</dbReference>
<evidence type="ECO:0000256" key="7">
    <source>
        <dbReference type="PROSITE-ProRule" id="PRU00221"/>
    </source>
</evidence>
<dbReference type="eggNOG" id="ENOG502S63K">
    <property type="taxonomic scope" value="Eukaryota"/>
</dbReference>
<feature type="compositionally biased region" description="Basic residues" evidence="8">
    <location>
        <begin position="14"/>
        <end position="23"/>
    </location>
</feature>
<dbReference type="Gene3D" id="2.130.10.10">
    <property type="entry name" value="YVTN repeat-like/Quinoprotein amine dehydrogenase"/>
    <property type="match status" value="2"/>
</dbReference>
<feature type="compositionally biased region" description="Basic and acidic residues" evidence="8">
    <location>
        <begin position="1"/>
        <end position="13"/>
    </location>
</feature>
<reference evidence="10 11" key="1">
    <citation type="submission" date="2013-03" db="EMBL/GenBank/DDBJ databases">
        <title>The Genome Sequence of Phialophora europaea CBS 101466.</title>
        <authorList>
            <consortium name="The Broad Institute Genomics Platform"/>
            <person name="Cuomo C."/>
            <person name="de Hoog S."/>
            <person name="Gorbushina A."/>
            <person name="Walker B."/>
            <person name="Young S.K."/>
            <person name="Zeng Q."/>
            <person name="Gargeya S."/>
            <person name="Fitzgerald M."/>
            <person name="Haas B."/>
            <person name="Abouelleil A."/>
            <person name="Allen A.W."/>
            <person name="Alvarado L."/>
            <person name="Arachchi H.M."/>
            <person name="Berlin A.M."/>
            <person name="Chapman S.B."/>
            <person name="Gainer-Dewar J."/>
            <person name="Goldberg J."/>
            <person name="Griggs A."/>
            <person name="Gujja S."/>
            <person name="Hansen M."/>
            <person name="Howarth C."/>
            <person name="Imamovic A."/>
            <person name="Ireland A."/>
            <person name="Larimer J."/>
            <person name="McCowan C."/>
            <person name="Murphy C."/>
            <person name="Pearson M."/>
            <person name="Poon T.W."/>
            <person name="Priest M."/>
            <person name="Roberts A."/>
            <person name="Saif S."/>
            <person name="Shea T."/>
            <person name="Sisk P."/>
            <person name="Sykes S."/>
            <person name="Wortman J."/>
            <person name="Nusbaum C."/>
            <person name="Birren B."/>
        </authorList>
    </citation>
    <scope>NUCLEOTIDE SEQUENCE [LARGE SCALE GENOMIC DNA]</scope>
    <source>
        <strain evidence="10 11">CBS 101466</strain>
    </source>
</reference>
<name>W2S869_CYPE1</name>
<feature type="repeat" description="WD" evidence="7">
    <location>
        <begin position="415"/>
        <end position="449"/>
    </location>
</feature>
<dbReference type="VEuPathDB" id="FungiDB:HMPREF1541_10804"/>
<evidence type="ECO:0000256" key="4">
    <source>
        <dbReference type="ARBA" id="ARBA00015819"/>
    </source>
</evidence>
<keyword evidence="11" id="KW-1185">Reference proteome</keyword>
<dbReference type="InterPro" id="IPR036322">
    <property type="entry name" value="WD40_repeat_dom_sf"/>
</dbReference>
<dbReference type="PANTHER" id="PTHR12874:SF9">
    <property type="entry name" value="F-BOX ONLY PROTEIN 48"/>
    <property type="match status" value="1"/>
</dbReference>
<dbReference type="InterPro" id="IPR001680">
    <property type="entry name" value="WD40_rpt"/>
</dbReference>
<dbReference type="SMART" id="SM00256">
    <property type="entry name" value="FBOX"/>
    <property type="match status" value="1"/>
</dbReference>
<dbReference type="GeneID" id="19978143"/>
<dbReference type="PROSITE" id="PS50181">
    <property type="entry name" value="FBOX"/>
    <property type="match status" value="1"/>
</dbReference>
<dbReference type="InParanoid" id="W2S869"/>
<dbReference type="STRING" id="1220924.W2S869"/>
<dbReference type="Pfam" id="PF12937">
    <property type="entry name" value="F-box-like"/>
    <property type="match status" value="1"/>
</dbReference>
<evidence type="ECO:0000256" key="5">
    <source>
        <dbReference type="ARBA" id="ARBA00030034"/>
    </source>
</evidence>
<evidence type="ECO:0000256" key="3">
    <source>
        <dbReference type="ARBA" id="ARBA00011725"/>
    </source>
</evidence>
<dbReference type="AlphaFoldDB" id="W2S869"/>
<dbReference type="SUPFAM" id="SSF50978">
    <property type="entry name" value="WD40 repeat-like"/>
    <property type="match status" value="1"/>
</dbReference>
<dbReference type="Proteomes" id="UP000030752">
    <property type="component" value="Unassembled WGS sequence"/>
</dbReference>
<dbReference type="GO" id="GO:0031146">
    <property type="term" value="P:SCF-dependent proteasomal ubiquitin-dependent protein catabolic process"/>
    <property type="evidence" value="ECO:0007669"/>
    <property type="project" value="TreeGrafter"/>
</dbReference>
<evidence type="ECO:0000256" key="1">
    <source>
        <dbReference type="ARBA" id="ARBA00002730"/>
    </source>
</evidence>
<comment type="function">
    <text evidence="1">Component of the SCF(sconB) E3 ubiquitin ligase complex involved in the regulation of sulfur metabolite repression, probably by mediating the inactivation or degradation of the metR transcription factor.</text>
</comment>
<evidence type="ECO:0000256" key="8">
    <source>
        <dbReference type="SAM" id="MobiDB-lite"/>
    </source>
</evidence>
<evidence type="ECO:0000256" key="2">
    <source>
        <dbReference type="ARBA" id="ARBA00007968"/>
    </source>
</evidence>
<dbReference type="InterPro" id="IPR001810">
    <property type="entry name" value="F-box_dom"/>
</dbReference>
<protein>
    <recommendedName>
        <fullName evidence="4">Probable E3 ubiquitin ligase complex SCF subunit sconB</fullName>
    </recommendedName>
    <alternativeName>
        <fullName evidence="6">Sulfur controller B</fullName>
    </alternativeName>
    <alternativeName>
        <fullName evidence="5">Sulfur metabolite repression control protein B</fullName>
    </alternativeName>
</protein>
<evidence type="ECO:0000313" key="11">
    <source>
        <dbReference type="Proteomes" id="UP000030752"/>
    </source>
</evidence>
<dbReference type="GO" id="GO:0019005">
    <property type="term" value="C:SCF ubiquitin ligase complex"/>
    <property type="evidence" value="ECO:0007669"/>
    <property type="project" value="TreeGrafter"/>
</dbReference>
<keyword evidence="7" id="KW-0853">WD repeat</keyword>
<comment type="similarity">
    <text evidence="2">Belongs to the WD repeat MET30/SCONB/SCON-2 family.</text>
</comment>
<dbReference type="OrthoDB" id="3219396at2759"/>
<dbReference type="InterPro" id="IPR036047">
    <property type="entry name" value="F-box-like_dom_sf"/>
</dbReference>
<dbReference type="Pfam" id="PF25499">
    <property type="entry name" value="Beta-prop_pof12"/>
    <property type="match status" value="1"/>
</dbReference>
<proteinExistence type="inferred from homology"/>
<comment type="subunit">
    <text evidence="3">Component of the SCF(sconB) E3 ubiquitin ligase complex.</text>
</comment>